<dbReference type="GO" id="GO:0016787">
    <property type="term" value="F:hydrolase activity"/>
    <property type="evidence" value="ECO:0007669"/>
    <property type="project" value="UniProtKB-KW"/>
</dbReference>
<protein>
    <submittedName>
        <fullName evidence="3">Alpha/beta hydrolase family protein</fullName>
    </submittedName>
</protein>
<dbReference type="InterPro" id="IPR029059">
    <property type="entry name" value="AB_hydrolase_5"/>
</dbReference>
<dbReference type="Pfam" id="PF12695">
    <property type="entry name" value="Abhydrolase_5"/>
    <property type="match status" value="1"/>
</dbReference>
<evidence type="ECO:0000313" key="3">
    <source>
        <dbReference type="EMBL" id="SIO23288.1"/>
    </source>
</evidence>
<dbReference type="InterPro" id="IPR029058">
    <property type="entry name" value="AB_hydrolase_fold"/>
</dbReference>
<dbReference type="OrthoDB" id="9780932at2"/>
<sequence>MSTTASHRPDRTPTGRRVVRVLLAVLVVLVLVVVGFLVWAKTVMQGERPASLEAWTDERVSIESFDDSIVMTPVDDASDRGLVFIPGAKVDPYAYMAKLVDAVAETGTTVVITKPILNLAFFDQRPLETFTRHAPEVSEWYVGGHSLGGVRACMMAAEEDVAGVVFFGSYCANDLTGSGLAVLSISGSDDGLSTPDKIEGAAHLLPADATFVEIDGANHASFGDYGVQPGDGVATATDREVRDEITRALTEFWGE</sequence>
<feature type="domain" description="Alpha/beta hydrolase fold-5" evidence="2">
    <location>
        <begin position="82"/>
        <end position="240"/>
    </location>
</feature>
<keyword evidence="4" id="KW-1185">Reference proteome</keyword>
<keyword evidence="1" id="KW-1133">Transmembrane helix</keyword>
<dbReference type="Proteomes" id="UP000184699">
    <property type="component" value="Unassembled WGS sequence"/>
</dbReference>
<proteinExistence type="predicted"/>
<name>A0A1N6HTU7_9MICO</name>
<evidence type="ECO:0000256" key="1">
    <source>
        <dbReference type="SAM" id="Phobius"/>
    </source>
</evidence>
<keyword evidence="3" id="KW-0378">Hydrolase</keyword>
<dbReference type="STRING" id="232089.SAMN05443544_3506"/>
<reference evidence="4" key="1">
    <citation type="submission" date="2016-11" db="EMBL/GenBank/DDBJ databases">
        <authorList>
            <person name="Varghese N."/>
            <person name="Submissions S."/>
        </authorList>
    </citation>
    <scope>NUCLEOTIDE SEQUENCE [LARGE SCALE GENOMIC DNA]</scope>
    <source>
        <strain evidence="4">DSM 8595</strain>
    </source>
</reference>
<gene>
    <name evidence="3" type="ORF">SAMN05443544_3506</name>
</gene>
<evidence type="ECO:0000313" key="4">
    <source>
        <dbReference type="Proteomes" id="UP000184699"/>
    </source>
</evidence>
<feature type="transmembrane region" description="Helical" evidence="1">
    <location>
        <begin position="21"/>
        <end position="40"/>
    </location>
</feature>
<dbReference type="Gene3D" id="3.40.50.1820">
    <property type="entry name" value="alpha/beta hydrolase"/>
    <property type="match status" value="1"/>
</dbReference>
<dbReference type="RefSeq" id="WP_074261566.1">
    <property type="nucleotide sequence ID" value="NZ_FSRJ01000004.1"/>
</dbReference>
<keyword evidence="1" id="KW-0472">Membrane</keyword>
<evidence type="ECO:0000259" key="2">
    <source>
        <dbReference type="Pfam" id="PF12695"/>
    </source>
</evidence>
<dbReference type="AlphaFoldDB" id="A0A1N6HTU7"/>
<dbReference type="SUPFAM" id="SSF53474">
    <property type="entry name" value="alpha/beta-Hydrolases"/>
    <property type="match status" value="1"/>
</dbReference>
<organism evidence="3 4">
    <name type="scientific">Agromyces cerinus subsp. cerinus</name>
    <dbReference type="NCBI Taxonomy" id="232089"/>
    <lineage>
        <taxon>Bacteria</taxon>
        <taxon>Bacillati</taxon>
        <taxon>Actinomycetota</taxon>
        <taxon>Actinomycetes</taxon>
        <taxon>Micrococcales</taxon>
        <taxon>Microbacteriaceae</taxon>
        <taxon>Agromyces</taxon>
    </lineage>
</organism>
<dbReference type="EMBL" id="FSRJ01000004">
    <property type="protein sequence ID" value="SIO23288.1"/>
    <property type="molecule type" value="Genomic_DNA"/>
</dbReference>
<keyword evidence="1" id="KW-0812">Transmembrane</keyword>
<accession>A0A1N6HTU7</accession>